<gene>
    <name evidence="2" type="ORF">N791_04560</name>
</gene>
<proteinExistence type="predicted"/>
<dbReference type="PANTHER" id="PTHR10443">
    <property type="entry name" value="MICROSOMAL DIPEPTIDASE"/>
    <property type="match status" value="1"/>
</dbReference>
<organism evidence="2 3">
    <name type="scientific">Lysobacter defluvii IMMIB APB-9 = DSM 18482</name>
    <dbReference type="NCBI Taxonomy" id="1385515"/>
    <lineage>
        <taxon>Bacteria</taxon>
        <taxon>Pseudomonadati</taxon>
        <taxon>Pseudomonadota</taxon>
        <taxon>Gammaproteobacteria</taxon>
        <taxon>Lysobacterales</taxon>
        <taxon>Lysobacteraceae</taxon>
        <taxon>Novilysobacter</taxon>
    </lineage>
</organism>
<dbReference type="STRING" id="1385515.GCA_000423325_00264"/>
<dbReference type="CDD" id="cd01301">
    <property type="entry name" value="rDP_like"/>
    <property type="match status" value="1"/>
</dbReference>
<accession>A0A0A0M949</accession>
<keyword evidence="1" id="KW-0732">Signal</keyword>
<name>A0A0A0M949_9GAMM</name>
<dbReference type="Gene3D" id="1.10.287.650">
    <property type="entry name" value="L27 domain"/>
    <property type="match status" value="1"/>
</dbReference>
<dbReference type="AlphaFoldDB" id="A0A0A0M949"/>
<dbReference type="Gene3D" id="3.20.20.140">
    <property type="entry name" value="Metal-dependent hydrolases"/>
    <property type="match status" value="1"/>
</dbReference>
<dbReference type="GO" id="GO:0070573">
    <property type="term" value="F:metallodipeptidase activity"/>
    <property type="evidence" value="ECO:0007669"/>
    <property type="project" value="InterPro"/>
</dbReference>
<dbReference type="PROSITE" id="PS51365">
    <property type="entry name" value="RENAL_DIPEPTIDASE_2"/>
    <property type="match status" value="1"/>
</dbReference>
<dbReference type="InterPro" id="IPR032466">
    <property type="entry name" value="Metal_Hydrolase"/>
</dbReference>
<comment type="caution">
    <text evidence="2">The sequence shown here is derived from an EMBL/GenBank/DDBJ whole genome shotgun (WGS) entry which is preliminary data.</text>
</comment>
<dbReference type="OrthoDB" id="9804920at2"/>
<dbReference type="RefSeq" id="WP_027068831.1">
    <property type="nucleotide sequence ID" value="NZ_AUHT01000004.1"/>
</dbReference>
<sequence length="396" mass="42819">MTRTLAIALALALPVAGWAAEPLTLDSHVDIPRTYMQEARYDAGTDTELRVDLGKMERGGLDAAFFIIYVEQGPLTPEGYAEAIATAEGRYAGIEALLARYPERIRFAGSPAEVRRNHADGVLSAMIGIENGYSLGRSLDAVDRAWERGVRYLGLTHVGHNALCTSSSPHEATGEAPPGAGLTGFGRSVVLRANQLGMMVDISHASDQCVRDVVEWSRAPVIASHSSAHALVPHPRNLNDELLRAVAATGGVVQVVAYTHFLRANPGREAAEEALKQEVARLAGDPEFDYRLHEDHPAFQEGLARIEVEHPPADMDDYMDHVEHVVRVAGIDHVGLASDFDGGGGIIGWEDASQTPNVTAALRERGFTDAQIEKLWSGNFLRVWDEVLARAGGVTR</sequence>
<reference evidence="2 3" key="1">
    <citation type="submission" date="2013-08" db="EMBL/GenBank/DDBJ databases">
        <title>Genomic analysis of Lysobacter defluvii.</title>
        <authorList>
            <person name="Wang Q."/>
            <person name="Wang G."/>
        </authorList>
    </citation>
    <scope>NUCLEOTIDE SEQUENCE [LARGE SCALE GENOMIC DNA]</scope>
    <source>
        <strain evidence="2 3">IMMIB APB-9</strain>
    </source>
</reference>
<dbReference type="Proteomes" id="UP000030003">
    <property type="component" value="Unassembled WGS sequence"/>
</dbReference>
<evidence type="ECO:0000313" key="3">
    <source>
        <dbReference type="Proteomes" id="UP000030003"/>
    </source>
</evidence>
<evidence type="ECO:0000256" key="1">
    <source>
        <dbReference type="SAM" id="SignalP"/>
    </source>
</evidence>
<dbReference type="InterPro" id="IPR008257">
    <property type="entry name" value="Pept_M19"/>
</dbReference>
<dbReference type="PANTHER" id="PTHR10443:SF12">
    <property type="entry name" value="DIPEPTIDASE"/>
    <property type="match status" value="1"/>
</dbReference>
<dbReference type="eggNOG" id="COG2355">
    <property type="taxonomic scope" value="Bacteria"/>
</dbReference>
<dbReference type="Pfam" id="PF01244">
    <property type="entry name" value="Peptidase_M19"/>
    <property type="match status" value="1"/>
</dbReference>
<feature type="chain" id="PRO_5001966635" evidence="1">
    <location>
        <begin position="20"/>
        <end position="396"/>
    </location>
</feature>
<feature type="signal peptide" evidence="1">
    <location>
        <begin position="1"/>
        <end position="19"/>
    </location>
</feature>
<dbReference type="SUPFAM" id="SSF51556">
    <property type="entry name" value="Metallo-dependent hydrolases"/>
    <property type="match status" value="1"/>
</dbReference>
<protein>
    <submittedName>
        <fullName evidence="2">Membrane dipeptidase</fullName>
    </submittedName>
</protein>
<keyword evidence="3" id="KW-1185">Reference proteome</keyword>
<evidence type="ECO:0000313" key="2">
    <source>
        <dbReference type="EMBL" id="KGO99595.1"/>
    </source>
</evidence>
<dbReference type="EMBL" id="AVBH01000009">
    <property type="protein sequence ID" value="KGO99595.1"/>
    <property type="molecule type" value="Genomic_DNA"/>
</dbReference>
<dbReference type="GO" id="GO:0006508">
    <property type="term" value="P:proteolysis"/>
    <property type="evidence" value="ECO:0007669"/>
    <property type="project" value="InterPro"/>
</dbReference>